<protein>
    <submittedName>
        <fullName evidence="1">Uncharacterized protein</fullName>
    </submittedName>
</protein>
<gene>
    <name evidence="1" type="ORF">D5H75_15425</name>
</gene>
<dbReference type="RefSeq" id="WP_119927170.1">
    <property type="nucleotide sequence ID" value="NZ_QZEY01000005.1"/>
</dbReference>
<accession>A0A3A4BLE0</accession>
<proteinExistence type="predicted"/>
<comment type="caution">
    <text evidence="1">The sequence shown here is derived from an EMBL/GenBank/DDBJ whole genome shotgun (WGS) entry which is preliminary data.</text>
</comment>
<reference evidence="1 2" key="1">
    <citation type="submission" date="2018-09" db="EMBL/GenBank/DDBJ databases">
        <title>YIM 75507 draft genome.</title>
        <authorList>
            <person name="Tang S."/>
            <person name="Feng Y."/>
        </authorList>
    </citation>
    <scope>NUCLEOTIDE SEQUENCE [LARGE SCALE GENOMIC DNA]</scope>
    <source>
        <strain evidence="1 2">YIM 75507</strain>
    </source>
</reference>
<dbReference type="EMBL" id="QZEY01000005">
    <property type="protein sequence ID" value="RJL31852.1"/>
    <property type="molecule type" value="Genomic_DNA"/>
</dbReference>
<evidence type="ECO:0000313" key="2">
    <source>
        <dbReference type="Proteomes" id="UP000265768"/>
    </source>
</evidence>
<name>A0A3A4BLE0_9ACTN</name>
<dbReference type="Proteomes" id="UP000265768">
    <property type="component" value="Unassembled WGS sequence"/>
</dbReference>
<keyword evidence="2" id="KW-1185">Reference proteome</keyword>
<sequence length="101" mass="11228">MAELRWTPLGVPGATLPHVRDVSAMKVNIDPFSHDPNHRTYVYWVGSDGSLWRTFHLVTVLEQVPSPGDLTRVAVSPDMSVWCADRHGRAWSCGATSTGRR</sequence>
<organism evidence="1 2">
    <name type="scientific">Bailinhaonella thermotolerans</name>
    <dbReference type="NCBI Taxonomy" id="1070861"/>
    <lineage>
        <taxon>Bacteria</taxon>
        <taxon>Bacillati</taxon>
        <taxon>Actinomycetota</taxon>
        <taxon>Actinomycetes</taxon>
        <taxon>Streptosporangiales</taxon>
        <taxon>Streptosporangiaceae</taxon>
        <taxon>Bailinhaonella</taxon>
    </lineage>
</organism>
<dbReference type="AlphaFoldDB" id="A0A3A4BLE0"/>
<evidence type="ECO:0000313" key="1">
    <source>
        <dbReference type="EMBL" id="RJL31852.1"/>
    </source>
</evidence>